<evidence type="ECO:0000313" key="3">
    <source>
        <dbReference type="Proteomes" id="UP000315750"/>
    </source>
</evidence>
<dbReference type="EC" id="4.2.1.59" evidence="2"/>
<dbReference type="SUPFAM" id="SSF54637">
    <property type="entry name" value="Thioesterase/thiol ester dehydrase-isomerase"/>
    <property type="match status" value="1"/>
</dbReference>
<dbReference type="Pfam" id="PF07977">
    <property type="entry name" value="FabA"/>
    <property type="match status" value="1"/>
</dbReference>
<dbReference type="KEGG" id="amuc:Pan181_00690"/>
<evidence type="ECO:0000256" key="1">
    <source>
        <dbReference type="ARBA" id="ARBA00023239"/>
    </source>
</evidence>
<dbReference type="InterPro" id="IPR013114">
    <property type="entry name" value="FabA_FabZ"/>
</dbReference>
<accession>A0A518AGN1</accession>
<protein>
    <submittedName>
        <fullName evidence="2">3-hydroxyacyl-[acyl-carrier-protein] dehydratase FabZ</fullName>
        <ecNumber evidence="2">4.2.1.59</ecNumber>
    </submittedName>
</protein>
<dbReference type="PANTHER" id="PTHR30272">
    <property type="entry name" value="3-HYDROXYACYL-[ACYL-CARRIER-PROTEIN] DEHYDRATASE"/>
    <property type="match status" value="1"/>
</dbReference>
<gene>
    <name evidence="2" type="primary">fabZ_1</name>
    <name evidence="2" type="ORF">Pan181_00690</name>
</gene>
<dbReference type="EMBL" id="CP036278">
    <property type="protein sequence ID" value="QDU53891.1"/>
    <property type="molecule type" value="Genomic_DNA"/>
</dbReference>
<reference evidence="2 3" key="1">
    <citation type="submission" date="2019-02" db="EMBL/GenBank/DDBJ databases">
        <title>Deep-cultivation of Planctomycetes and their phenomic and genomic characterization uncovers novel biology.</title>
        <authorList>
            <person name="Wiegand S."/>
            <person name="Jogler M."/>
            <person name="Boedeker C."/>
            <person name="Pinto D."/>
            <person name="Vollmers J."/>
            <person name="Rivas-Marin E."/>
            <person name="Kohn T."/>
            <person name="Peeters S.H."/>
            <person name="Heuer A."/>
            <person name="Rast P."/>
            <person name="Oberbeckmann S."/>
            <person name="Bunk B."/>
            <person name="Jeske O."/>
            <person name="Meyerdierks A."/>
            <person name="Storesund J.E."/>
            <person name="Kallscheuer N."/>
            <person name="Luecker S."/>
            <person name="Lage O.M."/>
            <person name="Pohl T."/>
            <person name="Merkel B.J."/>
            <person name="Hornburger P."/>
            <person name="Mueller R.-W."/>
            <person name="Bruemmer F."/>
            <person name="Labrenz M."/>
            <person name="Spormann A.M."/>
            <person name="Op den Camp H."/>
            <person name="Overmann J."/>
            <person name="Amann R."/>
            <person name="Jetten M.S.M."/>
            <person name="Mascher T."/>
            <person name="Medema M.H."/>
            <person name="Devos D.P."/>
            <person name="Kaster A.-K."/>
            <person name="Ovreas L."/>
            <person name="Rohde M."/>
            <person name="Galperin M.Y."/>
            <person name="Jogler C."/>
        </authorList>
    </citation>
    <scope>NUCLEOTIDE SEQUENCE [LARGE SCALE GENOMIC DNA]</scope>
    <source>
        <strain evidence="2 3">Pan181</strain>
    </source>
</reference>
<organism evidence="2 3">
    <name type="scientific">Aeoliella mucimassa</name>
    <dbReference type="NCBI Taxonomy" id="2527972"/>
    <lineage>
        <taxon>Bacteria</taxon>
        <taxon>Pseudomonadati</taxon>
        <taxon>Planctomycetota</taxon>
        <taxon>Planctomycetia</taxon>
        <taxon>Pirellulales</taxon>
        <taxon>Lacipirellulaceae</taxon>
        <taxon>Aeoliella</taxon>
    </lineage>
</organism>
<keyword evidence="3" id="KW-1185">Reference proteome</keyword>
<dbReference type="Proteomes" id="UP000315750">
    <property type="component" value="Chromosome"/>
</dbReference>
<dbReference type="RefSeq" id="WP_145244936.1">
    <property type="nucleotide sequence ID" value="NZ_CP036278.1"/>
</dbReference>
<dbReference type="GO" id="GO:0019171">
    <property type="term" value="F:(3R)-hydroxyacyl-[acyl-carrier-protein] dehydratase activity"/>
    <property type="evidence" value="ECO:0007669"/>
    <property type="project" value="UniProtKB-EC"/>
</dbReference>
<dbReference type="OrthoDB" id="270809at2"/>
<proteinExistence type="predicted"/>
<evidence type="ECO:0000313" key="2">
    <source>
        <dbReference type="EMBL" id="QDU53891.1"/>
    </source>
</evidence>
<dbReference type="InterPro" id="IPR029069">
    <property type="entry name" value="HotDog_dom_sf"/>
</dbReference>
<name>A0A518AGN1_9BACT</name>
<dbReference type="PANTHER" id="PTHR30272:SF1">
    <property type="entry name" value="3-HYDROXYACYL-[ACYL-CARRIER-PROTEIN] DEHYDRATASE"/>
    <property type="match status" value="1"/>
</dbReference>
<keyword evidence="1 2" id="KW-0456">Lyase</keyword>
<sequence>MRWFWVDRFTEFVGSSHAVGHKGVALSDDFMHDHWGAYPTMPHSLMAEGMAQTGGLLVSELYYFKELVVLAKFSKLAFHGITRGGDSLTYRADIDNIRDVGASVTVTGHCGDELRAEGEIFFARLQTRDVENVDPKLPKRLFDPSDLAEWLHIVGIFEVGTRKDGTRMRAADYGLPSDLAC</sequence>
<dbReference type="AlphaFoldDB" id="A0A518AGN1"/>
<dbReference type="Gene3D" id="3.10.129.10">
    <property type="entry name" value="Hotdog Thioesterase"/>
    <property type="match status" value="1"/>
</dbReference>